<comment type="caution">
    <text evidence="1">The sequence shown here is derived from an EMBL/GenBank/DDBJ whole genome shotgun (WGS) entry which is preliminary data.</text>
</comment>
<dbReference type="AlphaFoldDB" id="A0AAW6RHK1"/>
<protein>
    <submittedName>
        <fullName evidence="1">PP0621 family protein</fullName>
    </submittedName>
</protein>
<dbReference type="NCBIfam" id="NF041023">
    <property type="entry name" value="PP0621_fam"/>
    <property type="match status" value="1"/>
</dbReference>
<keyword evidence="2" id="KW-1185">Reference proteome</keyword>
<proteinExistence type="predicted"/>
<name>A0AAW6RHK1_9BURK</name>
<dbReference type="Proteomes" id="UP001237156">
    <property type="component" value="Unassembled WGS sequence"/>
</dbReference>
<dbReference type="RefSeq" id="WP_279523523.1">
    <property type="nucleotide sequence ID" value="NZ_JARVII010000002.1"/>
</dbReference>
<gene>
    <name evidence="1" type="ORF">QB898_01515</name>
</gene>
<evidence type="ECO:0000313" key="1">
    <source>
        <dbReference type="EMBL" id="MDG9698408.1"/>
    </source>
</evidence>
<sequence>MKLLVLLAVVAGLWWLRRLAQVGRLARQLRQMRQVSREAPPRPAPQPMLRCLVCGTQTPASEALQDARGAYCCAAHQAKAAQDALSRTGERKE</sequence>
<accession>A0AAW6RHK1</accession>
<dbReference type="InterPro" id="IPR049708">
    <property type="entry name" value="PP0621-like"/>
</dbReference>
<reference evidence="1 2" key="1">
    <citation type="submission" date="2023-04" db="EMBL/GenBank/DDBJ databases">
        <title>Ottowia paracancer sp. nov., isolated from human stomach.</title>
        <authorList>
            <person name="Song Y."/>
        </authorList>
    </citation>
    <scope>NUCLEOTIDE SEQUENCE [LARGE SCALE GENOMIC DNA]</scope>
    <source>
        <strain evidence="1 2">10c7w1</strain>
    </source>
</reference>
<organism evidence="1 2">
    <name type="scientific">Ottowia cancrivicina</name>
    <dbReference type="NCBI Taxonomy" id="3040346"/>
    <lineage>
        <taxon>Bacteria</taxon>
        <taxon>Pseudomonadati</taxon>
        <taxon>Pseudomonadota</taxon>
        <taxon>Betaproteobacteria</taxon>
        <taxon>Burkholderiales</taxon>
        <taxon>Comamonadaceae</taxon>
        <taxon>Ottowia</taxon>
    </lineage>
</organism>
<evidence type="ECO:0000313" key="2">
    <source>
        <dbReference type="Proteomes" id="UP001237156"/>
    </source>
</evidence>
<dbReference type="EMBL" id="JARVII010000002">
    <property type="protein sequence ID" value="MDG9698408.1"/>
    <property type="molecule type" value="Genomic_DNA"/>
</dbReference>